<evidence type="ECO:0000259" key="3">
    <source>
        <dbReference type="PROSITE" id="PS51334"/>
    </source>
</evidence>
<dbReference type="GO" id="GO:0005085">
    <property type="term" value="F:guanyl-nucleotide exchange factor activity"/>
    <property type="evidence" value="ECO:0007669"/>
    <property type="project" value="UniProtKB-UniRule"/>
</dbReference>
<protein>
    <submittedName>
        <fullName evidence="4">Rop guanine nucleotide exchange factor</fullName>
    </submittedName>
</protein>
<evidence type="ECO:0000313" key="4">
    <source>
        <dbReference type="EMBL" id="GER43949.1"/>
    </source>
</evidence>
<keyword evidence="5" id="KW-1185">Reference proteome</keyword>
<dbReference type="PANTHER" id="PTHR33101">
    <property type="entry name" value="ROP GUANINE NUCLEOTIDE EXCHANGE FACTOR 1"/>
    <property type="match status" value="1"/>
</dbReference>
<dbReference type="Gene3D" id="1.20.58.2010">
    <property type="entry name" value="PRONE domain, subdomain 1"/>
    <property type="match status" value="1"/>
</dbReference>
<dbReference type="AlphaFoldDB" id="A0A5A7QF98"/>
<name>A0A5A7QF98_STRAF</name>
<gene>
    <name evidence="4" type="ORF">STAS_20834</name>
</gene>
<organism evidence="4 5">
    <name type="scientific">Striga asiatica</name>
    <name type="common">Asiatic witchweed</name>
    <name type="synonym">Buchnera asiatica</name>
    <dbReference type="NCBI Taxonomy" id="4170"/>
    <lineage>
        <taxon>Eukaryota</taxon>
        <taxon>Viridiplantae</taxon>
        <taxon>Streptophyta</taxon>
        <taxon>Embryophyta</taxon>
        <taxon>Tracheophyta</taxon>
        <taxon>Spermatophyta</taxon>
        <taxon>Magnoliopsida</taxon>
        <taxon>eudicotyledons</taxon>
        <taxon>Gunneridae</taxon>
        <taxon>Pentapetalae</taxon>
        <taxon>asterids</taxon>
        <taxon>lamiids</taxon>
        <taxon>Lamiales</taxon>
        <taxon>Orobanchaceae</taxon>
        <taxon>Buchnereae</taxon>
        <taxon>Striga</taxon>
    </lineage>
</organism>
<reference evidence="5" key="1">
    <citation type="journal article" date="2019" name="Curr. Biol.">
        <title>Genome Sequence of Striga asiatica Provides Insight into the Evolution of Plant Parasitism.</title>
        <authorList>
            <person name="Yoshida S."/>
            <person name="Kim S."/>
            <person name="Wafula E.K."/>
            <person name="Tanskanen J."/>
            <person name="Kim Y.M."/>
            <person name="Honaas L."/>
            <person name="Yang Z."/>
            <person name="Spallek T."/>
            <person name="Conn C.E."/>
            <person name="Ichihashi Y."/>
            <person name="Cheong K."/>
            <person name="Cui S."/>
            <person name="Der J.P."/>
            <person name="Gundlach H."/>
            <person name="Jiao Y."/>
            <person name="Hori C."/>
            <person name="Ishida J.K."/>
            <person name="Kasahara H."/>
            <person name="Kiba T."/>
            <person name="Kim M.S."/>
            <person name="Koo N."/>
            <person name="Laohavisit A."/>
            <person name="Lee Y.H."/>
            <person name="Lumba S."/>
            <person name="McCourt P."/>
            <person name="Mortimer J.C."/>
            <person name="Mutuku J.M."/>
            <person name="Nomura T."/>
            <person name="Sasaki-Sekimoto Y."/>
            <person name="Seto Y."/>
            <person name="Wang Y."/>
            <person name="Wakatake T."/>
            <person name="Sakakibara H."/>
            <person name="Demura T."/>
            <person name="Yamaguchi S."/>
            <person name="Yoneyama K."/>
            <person name="Manabe R.I."/>
            <person name="Nelson D.C."/>
            <person name="Schulman A.H."/>
            <person name="Timko M.P."/>
            <person name="dePamphilis C.W."/>
            <person name="Choi D."/>
            <person name="Shirasu K."/>
        </authorList>
    </citation>
    <scope>NUCLEOTIDE SEQUENCE [LARGE SCALE GENOMIC DNA]</scope>
    <source>
        <strain evidence="5">cv. UVA1</strain>
    </source>
</reference>
<sequence length="343" mass="38435">MVPSWHALPNGSRVEIMSSRPRMDLFINMPALCKLDNMLLEILDGFSECEYWYVDEGILGSNPCVPPGGLSEGTRKQLSEKLECGSQILKAASAINAATLAEMEVPDSYMESLPKNGKGCLGDVLYRYISSCEHLSPECLVESVGDEGCLEMANRVEAAIHVWRRQRVSSWEMRRGLLVERAENLLLSLRLRFPTLMQTTLDATKIQCNKDVGKSILESYSRVLESLAFNIVSRIEDLLYVDDVNKTSDKNISLGSSKKVIRGPFLVSWPPARVRGDQMSVLSRSSNTNANRGLRVITNYVKVDDDGFIAEERKSSQPNMDVKESSSANKQQLDKFYMYSSLR</sequence>
<evidence type="ECO:0000256" key="2">
    <source>
        <dbReference type="PROSITE-ProRule" id="PRU00663"/>
    </source>
</evidence>
<dbReference type="InterPro" id="IPR038937">
    <property type="entry name" value="RopGEF"/>
</dbReference>
<dbReference type="EMBL" id="BKCP01006793">
    <property type="protein sequence ID" value="GER43949.1"/>
    <property type="molecule type" value="Genomic_DNA"/>
</dbReference>
<dbReference type="OrthoDB" id="10292130at2759"/>
<evidence type="ECO:0000256" key="1">
    <source>
        <dbReference type="ARBA" id="ARBA00022658"/>
    </source>
</evidence>
<dbReference type="InterPro" id="IPR005512">
    <property type="entry name" value="PRONE_dom"/>
</dbReference>
<evidence type="ECO:0000313" key="5">
    <source>
        <dbReference type="Proteomes" id="UP000325081"/>
    </source>
</evidence>
<comment type="caution">
    <text evidence="4">The sequence shown here is derived from an EMBL/GenBank/DDBJ whole genome shotgun (WGS) entry which is preliminary data.</text>
</comment>
<dbReference type="Pfam" id="PF03759">
    <property type="entry name" value="PRONE"/>
    <property type="match status" value="1"/>
</dbReference>
<keyword evidence="1 2" id="KW-0344">Guanine-nucleotide releasing factor</keyword>
<dbReference type="PANTHER" id="PTHR33101:SF1">
    <property type="entry name" value="ROP GUANINE NUCLEOTIDE EXCHANGE FACTOR 5"/>
    <property type="match status" value="1"/>
</dbReference>
<feature type="domain" description="PRONE" evidence="3">
    <location>
        <begin position="1"/>
        <end position="252"/>
    </location>
</feature>
<dbReference type="Proteomes" id="UP000325081">
    <property type="component" value="Unassembled WGS sequence"/>
</dbReference>
<dbReference type="Gene3D" id="1.20.58.1310">
    <property type="entry name" value="PRONE domain, subdomain 2"/>
    <property type="match status" value="1"/>
</dbReference>
<dbReference type="PROSITE" id="PS51334">
    <property type="entry name" value="PRONE"/>
    <property type="match status" value="1"/>
</dbReference>
<proteinExistence type="predicted"/>
<accession>A0A5A7QF98</accession>